<evidence type="ECO:0000313" key="1">
    <source>
        <dbReference type="EMBL" id="GEO29560.1"/>
    </source>
</evidence>
<dbReference type="SUPFAM" id="SSF109854">
    <property type="entry name" value="DinB/YfiT-like putative metalloenzymes"/>
    <property type="match status" value="1"/>
</dbReference>
<accession>A0A512CZX5</accession>
<evidence type="ECO:0008006" key="3">
    <source>
        <dbReference type="Google" id="ProtNLM"/>
    </source>
</evidence>
<organism evidence="1 2">
    <name type="scientific">Terrabacter aerolatus</name>
    <dbReference type="NCBI Taxonomy" id="422442"/>
    <lineage>
        <taxon>Bacteria</taxon>
        <taxon>Bacillati</taxon>
        <taxon>Actinomycetota</taxon>
        <taxon>Actinomycetes</taxon>
        <taxon>Micrococcales</taxon>
        <taxon>Intrasporangiaceae</taxon>
        <taxon>Terrabacter</taxon>
    </lineage>
</organism>
<dbReference type="RefSeq" id="WP_147064744.1">
    <property type="nucleotide sequence ID" value="NZ_BAAARO010000002.1"/>
</dbReference>
<dbReference type="AlphaFoldDB" id="A0A512CZX5"/>
<dbReference type="Proteomes" id="UP000321534">
    <property type="component" value="Unassembled WGS sequence"/>
</dbReference>
<proteinExistence type="predicted"/>
<reference evidence="1 2" key="1">
    <citation type="submission" date="2019-07" db="EMBL/GenBank/DDBJ databases">
        <title>Whole genome shotgun sequence of Terrabacter aerolatus NBRC 106305.</title>
        <authorList>
            <person name="Hosoyama A."/>
            <person name="Uohara A."/>
            <person name="Ohji S."/>
            <person name="Ichikawa N."/>
        </authorList>
    </citation>
    <scope>NUCLEOTIDE SEQUENCE [LARGE SCALE GENOMIC DNA]</scope>
    <source>
        <strain evidence="1 2">NBRC 106305</strain>
    </source>
</reference>
<name>A0A512CZX5_9MICO</name>
<dbReference type="InterPro" id="IPR034660">
    <property type="entry name" value="DinB/YfiT-like"/>
</dbReference>
<dbReference type="Gene3D" id="1.20.120.450">
    <property type="entry name" value="dinb family like domain"/>
    <property type="match status" value="1"/>
</dbReference>
<comment type="caution">
    <text evidence="1">The sequence shown here is derived from an EMBL/GenBank/DDBJ whole genome shotgun (WGS) entry which is preliminary data.</text>
</comment>
<protein>
    <recommendedName>
        <fullName evidence="3">Mini-circle protein</fullName>
    </recommendedName>
</protein>
<evidence type="ECO:0000313" key="2">
    <source>
        <dbReference type="Proteomes" id="UP000321534"/>
    </source>
</evidence>
<dbReference type="InterPro" id="IPR007061">
    <property type="entry name" value="MST-like"/>
</dbReference>
<dbReference type="OrthoDB" id="4548523at2"/>
<sequence>MAGDTYPDMWVDPEDDPRSQEALLGDERTTLLDYLANYRLTLELKCSGLEPEQLAMRSVPPSTMSLLGLVRHLAQVEQTWWRRVMAGDDTPYLYRRPDDRDADFTGAVGEESVVTEAWTRWREETAHGDAFVAAAESLDLVSLDPANPINLREVLVHLIEEYARHCGHADLLRECVDGATGQ</sequence>
<dbReference type="Pfam" id="PF04978">
    <property type="entry name" value="MST"/>
    <property type="match status" value="1"/>
</dbReference>
<gene>
    <name evidence="1" type="ORF">TAE01_13700</name>
</gene>
<dbReference type="EMBL" id="BJYX01000005">
    <property type="protein sequence ID" value="GEO29560.1"/>
    <property type="molecule type" value="Genomic_DNA"/>
</dbReference>
<keyword evidence="2" id="KW-1185">Reference proteome</keyword>